<reference evidence="1" key="1">
    <citation type="submission" date="2015-07" db="EMBL/GenBank/DDBJ databases">
        <title>Adaptation to a free-living lifestyle via gene acquisitions in the diplomonad Trepomonas sp. PC1.</title>
        <authorList>
            <person name="Xu F."/>
            <person name="Jerlstrom-Hultqvist J."/>
            <person name="Kolisko M."/>
            <person name="Simpson A.G.B."/>
            <person name="Roger A.J."/>
            <person name="Svard S.G."/>
            <person name="Andersson J.O."/>
        </authorList>
    </citation>
    <scope>NUCLEOTIDE SEQUENCE</scope>
    <source>
        <strain evidence="1">PC1</strain>
    </source>
</reference>
<organism evidence="1">
    <name type="scientific">Trepomonas sp. PC1</name>
    <dbReference type="NCBI Taxonomy" id="1076344"/>
    <lineage>
        <taxon>Eukaryota</taxon>
        <taxon>Metamonada</taxon>
        <taxon>Diplomonadida</taxon>
        <taxon>Hexamitidae</taxon>
        <taxon>Hexamitinae</taxon>
        <taxon>Trepomonas</taxon>
    </lineage>
</organism>
<dbReference type="AlphaFoldDB" id="A0A146K2U3"/>
<gene>
    <name evidence="1" type="ORF">TPC1_17241</name>
</gene>
<name>A0A146K2U3_9EUKA</name>
<sequence>MEDNIICTEEITDMDRRIEQLTFNKPPGQSNHVNPCDDFCCMGLVKTICWVERRLFKIPFQTCTISHSSIVCETTRGKAYLVEYCEFFDTLVHDITEFWSFTPAKTFKYAGYTYKRELHPFKLPIVSFNVQFLAKLFQNSADLRGDYILSGNNCHYVQEEVRYSLGICSIAEAHYSGLIEKMDIGFDCLKEMKPFNFM</sequence>
<proteinExistence type="predicted"/>
<dbReference type="EMBL" id="GDID01005394">
    <property type="protein sequence ID" value="JAP91212.1"/>
    <property type="molecule type" value="Transcribed_RNA"/>
</dbReference>
<protein>
    <submittedName>
        <fullName evidence="1">Uncharacterized protein</fullName>
    </submittedName>
</protein>
<evidence type="ECO:0000313" key="1">
    <source>
        <dbReference type="EMBL" id="JAP91212.1"/>
    </source>
</evidence>
<accession>A0A146K2U3</accession>